<evidence type="ECO:0000313" key="5">
    <source>
        <dbReference type="EMBL" id="KAF2706036.1"/>
    </source>
</evidence>
<protein>
    <submittedName>
        <fullName evidence="5">Uncharacterized protein</fullName>
    </submittedName>
</protein>
<feature type="region of interest" description="Disordered" evidence="2">
    <location>
        <begin position="1"/>
        <end position="34"/>
    </location>
</feature>
<evidence type="ECO:0000256" key="1">
    <source>
        <dbReference type="PROSITE-ProRule" id="PRU00175"/>
    </source>
</evidence>
<sequence>MYNQSQRSAGKRKPVIYQEEGTGYSNTNEDAPFKKAKTATSAYTDVGNEYDPSLKETLKKIGKKNVDGAAPEEEKRLRRYRKHAPQSYLEIKERALTQRLTVLNRERGGTDEIPEETIIMAGSTGNVYKQKIGLVPSCDCPHAKKGNQCKHIIYVMLRVLKAPENIGYQLALTSSELRSVLKTAAPIPYADAEAESSDGNRKAIEGDCPICYSDLDMAETNNIVYCKAACGNNVHKDCMASWIAAKAGKPTCPYCRALWEDVSLPVGKVNLQGATRNEDGYLNVASQLGLSGQRDYSSYHRPWARHF</sequence>
<evidence type="ECO:0000256" key="2">
    <source>
        <dbReference type="SAM" id="MobiDB-lite"/>
    </source>
</evidence>
<dbReference type="EMBL" id="MU005777">
    <property type="protein sequence ID" value="KAF2706036.1"/>
    <property type="molecule type" value="Genomic_DNA"/>
</dbReference>
<dbReference type="InterPro" id="IPR039903">
    <property type="entry name" value="Zswim2"/>
</dbReference>
<keyword evidence="1" id="KW-0863">Zinc-finger</keyword>
<keyword evidence="1" id="KW-0862">Zinc</keyword>
<feature type="domain" description="RING-type" evidence="3">
    <location>
        <begin position="208"/>
        <end position="256"/>
    </location>
</feature>
<dbReference type="InterPro" id="IPR013083">
    <property type="entry name" value="Znf_RING/FYVE/PHD"/>
</dbReference>
<dbReference type="OrthoDB" id="2122982at2759"/>
<name>A0A6G1JZK0_9PLEO</name>
<dbReference type="Pfam" id="PF13639">
    <property type="entry name" value="zf-RING_2"/>
    <property type="match status" value="1"/>
</dbReference>
<accession>A0A6G1JZK0</accession>
<dbReference type="Proteomes" id="UP000799428">
    <property type="component" value="Unassembled WGS sequence"/>
</dbReference>
<feature type="domain" description="SWIM-type" evidence="4">
    <location>
        <begin position="128"/>
        <end position="160"/>
    </location>
</feature>
<organism evidence="5 6">
    <name type="scientific">Pleomassaria siparia CBS 279.74</name>
    <dbReference type="NCBI Taxonomy" id="1314801"/>
    <lineage>
        <taxon>Eukaryota</taxon>
        <taxon>Fungi</taxon>
        <taxon>Dikarya</taxon>
        <taxon>Ascomycota</taxon>
        <taxon>Pezizomycotina</taxon>
        <taxon>Dothideomycetes</taxon>
        <taxon>Pleosporomycetidae</taxon>
        <taxon>Pleosporales</taxon>
        <taxon>Pleomassariaceae</taxon>
        <taxon>Pleomassaria</taxon>
    </lineage>
</organism>
<dbReference type="SUPFAM" id="SSF57850">
    <property type="entry name" value="RING/U-box"/>
    <property type="match status" value="1"/>
</dbReference>
<dbReference type="InterPro" id="IPR007527">
    <property type="entry name" value="Znf_SWIM"/>
</dbReference>
<keyword evidence="1" id="KW-0479">Metal-binding</keyword>
<dbReference type="InterPro" id="IPR001841">
    <property type="entry name" value="Znf_RING"/>
</dbReference>
<gene>
    <name evidence="5" type="ORF">K504DRAFT_414181</name>
</gene>
<dbReference type="Gene3D" id="3.30.40.10">
    <property type="entry name" value="Zinc/RING finger domain, C3HC4 (zinc finger)"/>
    <property type="match status" value="1"/>
</dbReference>
<dbReference type="PANTHER" id="PTHR21540">
    <property type="entry name" value="RING FINGER AND SWIM DOMAIN-CONTAINING PROTEIN 2"/>
    <property type="match status" value="1"/>
</dbReference>
<proteinExistence type="predicted"/>
<evidence type="ECO:0000259" key="4">
    <source>
        <dbReference type="PROSITE" id="PS50966"/>
    </source>
</evidence>
<dbReference type="GO" id="GO:0008270">
    <property type="term" value="F:zinc ion binding"/>
    <property type="evidence" value="ECO:0007669"/>
    <property type="project" value="UniProtKB-KW"/>
</dbReference>
<dbReference type="PROSITE" id="PS50966">
    <property type="entry name" value="ZF_SWIM"/>
    <property type="match status" value="1"/>
</dbReference>
<dbReference type="PANTHER" id="PTHR21540:SF0">
    <property type="entry name" value="PHD FAMILY PROTEIN"/>
    <property type="match status" value="1"/>
</dbReference>
<keyword evidence="6" id="KW-1185">Reference proteome</keyword>
<dbReference type="PROSITE" id="PS50089">
    <property type="entry name" value="ZF_RING_2"/>
    <property type="match status" value="1"/>
</dbReference>
<evidence type="ECO:0000313" key="6">
    <source>
        <dbReference type="Proteomes" id="UP000799428"/>
    </source>
</evidence>
<reference evidence="5" key="1">
    <citation type="journal article" date="2020" name="Stud. Mycol.">
        <title>101 Dothideomycetes genomes: a test case for predicting lifestyles and emergence of pathogens.</title>
        <authorList>
            <person name="Haridas S."/>
            <person name="Albert R."/>
            <person name="Binder M."/>
            <person name="Bloem J."/>
            <person name="Labutti K."/>
            <person name="Salamov A."/>
            <person name="Andreopoulos B."/>
            <person name="Baker S."/>
            <person name="Barry K."/>
            <person name="Bills G."/>
            <person name="Bluhm B."/>
            <person name="Cannon C."/>
            <person name="Castanera R."/>
            <person name="Culley D."/>
            <person name="Daum C."/>
            <person name="Ezra D."/>
            <person name="Gonzalez J."/>
            <person name="Henrissat B."/>
            <person name="Kuo A."/>
            <person name="Liang C."/>
            <person name="Lipzen A."/>
            <person name="Lutzoni F."/>
            <person name="Magnuson J."/>
            <person name="Mondo S."/>
            <person name="Nolan M."/>
            <person name="Ohm R."/>
            <person name="Pangilinan J."/>
            <person name="Park H.-J."/>
            <person name="Ramirez L."/>
            <person name="Alfaro M."/>
            <person name="Sun H."/>
            <person name="Tritt A."/>
            <person name="Yoshinaga Y."/>
            <person name="Zwiers L.-H."/>
            <person name="Turgeon B."/>
            <person name="Goodwin S."/>
            <person name="Spatafora J."/>
            <person name="Crous P."/>
            <person name="Grigoriev I."/>
        </authorList>
    </citation>
    <scope>NUCLEOTIDE SEQUENCE</scope>
    <source>
        <strain evidence="5">CBS 279.74</strain>
    </source>
</reference>
<dbReference type="AlphaFoldDB" id="A0A6G1JZK0"/>
<evidence type="ECO:0000259" key="3">
    <source>
        <dbReference type="PROSITE" id="PS50089"/>
    </source>
</evidence>
<dbReference type="GO" id="GO:0061630">
    <property type="term" value="F:ubiquitin protein ligase activity"/>
    <property type="evidence" value="ECO:0007669"/>
    <property type="project" value="InterPro"/>
</dbReference>